<dbReference type="Pfam" id="PF18962">
    <property type="entry name" value="Por_Secre_tail"/>
    <property type="match status" value="1"/>
</dbReference>
<sequence length="2338" mass="248782">MHNVTRLILLLLLVSGLFLQQEAGAQSVLDPSDPVITYNSATPPTEPAYGQIGKWVRTKRLNWNTDSYKAYIYKGVQFRLKFPKTYNHTAVDNKRYPMLIFFHGLGETGTPYDNEYSLYHGGETFKNRVDDGSFDGFVLALQSQGGWGPGQFDIAAEIAAYMVNNNKLSPFQISVNGLSAGGYASWDMMIKHPSVISSCLPMAGVGIAYRDFVNTYKFTPVWYFQGGLDGSPHPNTAEQVVTAINNAGGNLRYKLYPNLGHGVWNDTWGESDFFPTLNRAYASNPWTLFGRTEFCLGDPINVTIGVPPGYDQYEWRKDGNAIAGTGNSIQATTTGVYTARVRKGSIWSDWSRVPVEIKIKAATVTPNITVETGWTNVIPALHNDSVVLKLPAGYQSYVWQRVGNASTLSTTNTLKTNTPGDYIARVTELYGCSSSFSAPFTVVNANGANKPSAAVNLTASTVSKTSLKLDWVDNPAPQYNETGYEVYQSLQSGTGYKLIAILPANSTTYTITGLKSNTRYYYKVRAINASAASAASNEATNTTDTDSQAPTAPGNLVITSSSRSSIALSWSPSTDDVGVVRYDIYVNGQRSYSTTTATTFNVQGLERGVSYTFKVVAKDEAGNISPFSNQVSGQPILNGLAYKHYTYTGDWPQLPDFSTLTPVATGVMANVALTPRVQDDNFAFLWEGFLNVTVAGTYNFRTNSDDGSRLYLGTLNGTSSPYSFSATPLVNNDGLHGAQDATSANITLAVGVYPIAITFYEQGGGEAMTVSWRRGSNSYATIPASAFTDAPTNNGSAPAAPSNLLATATAHNKIGLTWTDNSNNETGFELWRSTNASTGFVIVGSTGSNTTSFVDSVNLAPATTYYYEIRSIGQFGESALVDNLSSTDATWLFNNNYTDASGNGRTLTATGTPTFNASEKKEGTHAVNFNGTSQYVTLPTSGSFQQTAFSAKSVSFWMKSANNTGNRIILDLGGSDDGLGLRLNSNTLIAGVASGNTRREFASTYNNTAWNHIALVYSTNTLRLYINGVLQPNSVTNLPFTSVGSTSNGSRIGANNSTNAFNILFGMANYSGLLDDFEIYSKALSQADVTTIYSGGQLPGSWATTLVAPAIPSVPTGLIAAGNTPSTVQLTWNDVATNETGYQVYRSVNDNTNYILLTTVGANTNSYTDEGLFASSIYYYKVRATGVAGNSAFGTEDSAKTGNNLPLITSIENQNMHKLSSATVNISATDSDAGYVTLSLQNAPAFATLQQTASGVGTITFNPAGTEGVFNNITVIATDASNGQVSTAFTLTVNDNYTPVIAAIASQSVQEGQSLSINLSGSDQNAGDILSWTVSNLPDAFTVTPGANGSATLLLQPGYAASGTYDVLVKLTDGNGGVGTRTFSLTVADKDPNKKIYVRAKANNEAGAPWNNFAGPLTNNLKDENNVTTPVSVSFAPNWWWSTFTEGVNTGNNSGVYNDAVLQDYYFFGIFGGPETVDVTVGGLDPAKKYNLTFFSSTTWSGAPNNGTTTFKVGAETVSLAVQANTTNTASINSLTPASNGTLLFQMGKAPGAPAGFLNSLVITEVFDDATAPAAPKFLAATFETGQGVKLNWTDVAYNEASYEVYRSQNPAGPFTLIGSASVNATGYTDGTVAGGLTYYYQVRSANTYGNSAYAGPVSVATENILPLITSINNVVLKNNQSTVVNVVATDDVSDLVTLTVTGLPSFATFVDNGNKTGTITIAPNAGSVGVFEGVVVKATDNSGGTDTKTFSITVVENNVSSVLLNFSDGQNLPGKPWNNWITPPYSGYVMSNLLNDENANSGISFTLTDSWGWWANTGNRPNNGTEIYPSGVTRKSIFFEDANNHRMTISGLNPAKKYNFVFFNSHDNGDNTVTNFAINSQTVTLNASYNSNKTVQINGIVPPANGQVVINVTKGAGARFGMLSSLIIQSYEPAQVSVLNPSDLRVIDQKRTSITLQWQDRADNETAYEIWRANAGASNYSLVATVAANSTSYTNTGLPANTSYSYIVRAKNGTVNSAYSSPARGTTYQAIVNINFNTAAYAAPAPWNNLNSLPMVGMSWNNFVDEAGTPTSIGMVETGYWDGLYGAGMTTGNNSGPVPDKVMVESYGVFAGRTSDVKITGLNLSKSYDLTIFGSAIQGTIDATGAFTVNGKTVYMNAANNKLGTVTMYGVRPDENGEVLLSVAAYQTSELGLLGSLTIKGYDEPTGSVPQPPSSARGGDLITADDNAVQDKGTVAAPASTPKVDAEVVAKNTVGAYPNPFDQNFSLLIKAVASDKVDVEIFDVSGARLITNRNLAVSGGTNNILVPQAQQLKAGMYVVVVRYASSKEQQTLRVIKR</sequence>
<dbReference type="InterPro" id="IPR006558">
    <property type="entry name" value="LamG-like"/>
</dbReference>
<dbReference type="PANTHER" id="PTHR46708">
    <property type="entry name" value="TENASCIN"/>
    <property type="match status" value="1"/>
</dbReference>
<name>A0ABS9KX89_9BACT</name>
<dbReference type="InterPro" id="IPR050991">
    <property type="entry name" value="ECM_Regulatory_Proteins"/>
</dbReference>
<dbReference type="InterPro" id="IPR029058">
    <property type="entry name" value="AB_hydrolase_fold"/>
</dbReference>
<dbReference type="PROSITE" id="PS50853">
    <property type="entry name" value="FN3"/>
    <property type="match status" value="6"/>
</dbReference>
<dbReference type="Gene3D" id="2.60.40.10">
    <property type="entry name" value="Immunoglobulins"/>
    <property type="match status" value="9"/>
</dbReference>
<dbReference type="SMART" id="SM00560">
    <property type="entry name" value="LamGL"/>
    <property type="match status" value="1"/>
</dbReference>
<dbReference type="Pfam" id="PF00041">
    <property type="entry name" value="fn3"/>
    <property type="match status" value="3"/>
</dbReference>
<feature type="domain" description="Fibronectin type-III" evidence="6">
    <location>
        <begin position="1572"/>
        <end position="1665"/>
    </location>
</feature>
<dbReference type="EMBL" id="JAKLTR010000015">
    <property type="protein sequence ID" value="MCG2616862.1"/>
    <property type="molecule type" value="Genomic_DNA"/>
</dbReference>
<reference evidence="8" key="1">
    <citation type="submission" date="2022-01" db="EMBL/GenBank/DDBJ databases">
        <authorList>
            <person name="Jo J.-H."/>
            <person name="Im W.-T."/>
        </authorList>
    </citation>
    <scope>NUCLEOTIDE SEQUENCE</scope>
    <source>
        <strain evidence="8">NA20</strain>
    </source>
</reference>
<evidence type="ECO:0000256" key="4">
    <source>
        <dbReference type="SAM" id="MobiDB-lite"/>
    </source>
</evidence>
<feature type="domain" description="Fibronectin type-III" evidence="6">
    <location>
        <begin position="1114"/>
        <end position="1204"/>
    </location>
</feature>
<keyword evidence="1 5" id="KW-0732">Signal</keyword>
<feature type="domain" description="PA14" evidence="7">
    <location>
        <begin position="632"/>
        <end position="786"/>
    </location>
</feature>
<evidence type="ECO:0000256" key="1">
    <source>
        <dbReference type="ARBA" id="ARBA00022729"/>
    </source>
</evidence>
<organism evidence="8 9">
    <name type="scientific">Terrimonas ginsenosidimutans</name>
    <dbReference type="NCBI Taxonomy" id="2908004"/>
    <lineage>
        <taxon>Bacteria</taxon>
        <taxon>Pseudomonadati</taxon>
        <taxon>Bacteroidota</taxon>
        <taxon>Chitinophagia</taxon>
        <taxon>Chitinophagales</taxon>
        <taxon>Chitinophagaceae</taxon>
        <taxon>Terrimonas</taxon>
    </lineage>
</organism>
<feature type="domain" description="Fibronectin type-III" evidence="6">
    <location>
        <begin position="552"/>
        <end position="639"/>
    </location>
</feature>
<dbReference type="Pfam" id="PF07691">
    <property type="entry name" value="PA14"/>
    <property type="match status" value="1"/>
</dbReference>
<proteinExistence type="predicted"/>
<dbReference type="SUPFAM" id="SSF56988">
    <property type="entry name" value="Anthrax protective antigen"/>
    <property type="match status" value="1"/>
</dbReference>
<feature type="signal peptide" evidence="5">
    <location>
        <begin position="1"/>
        <end position="25"/>
    </location>
</feature>
<feature type="region of interest" description="Disordered" evidence="4">
    <location>
        <begin position="533"/>
        <end position="553"/>
    </location>
</feature>
<comment type="caution">
    <text evidence="8">The sequence shown here is derived from an EMBL/GenBank/DDBJ whole genome shotgun (WGS) entry which is preliminary data.</text>
</comment>
<dbReference type="InterPro" id="IPR003961">
    <property type="entry name" value="FN3_dom"/>
</dbReference>
<feature type="compositionally biased region" description="Low complexity" evidence="4">
    <location>
        <begin position="533"/>
        <end position="543"/>
    </location>
</feature>
<keyword evidence="3" id="KW-1015">Disulfide bond</keyword>
<dbReference type="SMART" id="SM00758">
    <property type="entry name" value="PA14"/>
    <property type="match status" value="1"/>
</dbReference>
<dbReference type="InterPro" id="IPR037524">
    <property type="entry name" value="PA14/GLEYA"/>
</dbReference>
<feature type="domain" description="Fibronectin type-III" evidence="6">
    <location>
        <begin position="1941"/>
        <end position="2031"/>
    </location>
</feature>
<dbReference type="SMART" id="SM00060">
    <property type="entry name" value="FN3"/>
    <property type="match status" value="8"/>
</dbReference>
<protein>
    <submittedName>
        <fullName evidence="8">Fibronectin type III domain-containing protein</fullName>
    </submittedName>
</protein>
<dbReference type="SUPFAM" id="SSF53474">
    <property type="entry name" value="alpha/beta-Hydrolases"/>
    <property type="match status" value="1"/>
</dbReference>
<dbReference type="RefSeq" id="WP_237875399.1">
    <property type="nucleotide sequence ID" value="NZ_JAKLTR010000015.1"/>
</dbReference>
<dbReference type="PROSITE" id="PS51820">
    <property type="entry name" value="PA14"/>
    <property type="match status" value="1"/>
</dbReference>
<gene>
    <name evidence="8" type="ORF">LZZ85_21375</name>
</gene>
<dbReference type="Proteomes" id="UP001165367">
    <property type="component" value="Unassembled WGS sequence"/>
</dbReference>
<dbReference type="SUPFAM" id="SSF49899">
    <property type="entry name" value="Concanavalin A-like lectins/glucanases"/>
    <property type="match status" value="1"/>
</dbReference>
<dbReference type="InterPro" id="IPR013783">
    <property type="entry name" value="Ig-like_fold"/>
</dbReference>
<accession>A0ABS9KX89</accession>
<dbReference type="SUPFAM" id="SSF49265">
    <property type="entry name" value="Fibronectin type III"/>
    <property type="match status" value="4"/>
</dbReference>
<evidence type="ECO:0000256" key="2">
    <source>
        <dbReference type="ARBA" id="ARBA00022737"/>
    </source>
</evidence>
<feature type="domain" description="Fibronectin type-III" evidence="6">
    <location>
        <begin position="453"/>
        <end position="546"/>
    </location>
</feature>
<dbReference type="Gene3D" id="3.40.50.1820">
    <property type="entry name" value="alpha/beta hydrolase"/>
    <property type="match status" value="1"/>
</dbReference>
<keyword evidence="2" id="KW-0677">Repeat</keyword>
<evidence type="ECO:0000256" key="3">
    <source>
        <dbReference type="ARBA" id="ARBA00023157"/>
    </source>
</evidence>
<dbReference type="NCBIfam" id="TIGR04183">
    <property type="entry name" value="Por_Secre_tail"/>
    <property type="match status" value="1"/>
</dbReference>
<evidence type="ECO:0000259" key="7">
    <source>
        <dbReference type="PROSITE" id="PS51820"/>
    </source>
</evidence>
<evidence type="ECO:0000313" key="9">
    <source>
        <dbReference type="Proteomes" id="UP001165367"/>
    </source>
</evidence>
<dbReference type="InterPro" id="IPR013320">
    <property type="entry name" value="ConA-like_dom_sf"/>
</dbReference>
<feature type="domain" description="Fibronectin type-III" evidence="6">
    <location>
        <begin position="800"/>
        <end position="893"/>
    </location>
</feature>
<dbReference type="InterPro" id="IPR026444">
    <property type="entry name" value="Secre_tail"/>
</dbReference>
<dbReference type="SUPFAM" id="SSF49313">
    <property type="entry name" value="Cadherin-like"/>
    <property type="match status" value="2"/>
</dbReference>
<dbReference type="Pfam" id="PF17963">
    <property type="entry name" value="Big_9"/>
    <property type="match status" value="1"/>
</dbReference>
<evidence type="ECO:0000259" key="6">
    <source>
        <dbReference type="PROSITE" id="PS50853"/>
    </source>
</evidence>
<keyword evidence="9" id="KW-1185">Reference proteome</keyword>
<dbReference type="CDD" id="cd00063">
    <property type="entry name" value="FN3"/>
    <property type="match status" value="6"/>
</dbReference>
<evidence type="ECO:0000256" key="5">
    <source>
        <dbReference type="SAM" id="SignalP"/>
    </source>
</evidence>
<feature type="chain" id="PRO_5046269604" evidence="5">
    <location>
        <begin position="26"/>
        <end position="2338"/>
    </location>
</feature>
<dbReference type="Gene3D" id="2.60.120.200">
    <property type="match status" value="1"/>
</dbReference>
<dbReference type="Pfam" id="PF13385">
    <property type="entry name" value="Laminin_G_3"/>
    <property type="match status" value="1"/>
</dbReference>
<evidence type="ECO:0000313" key="8">
    <source>
        <dbReference type="EMBL" id="MCG2616862.1"/>
    </source>
</evidence>
<dbReference type="InterPro" id="IPR036116">
    <property type="entry name" value="FN3_sf"/>
</dbReference>
<dbReference type="PANTHER" id="PTHR46708:SF2">
    <property type="entry name" value="FIBRONECTIN TYPE-III DOMAIN-CONTAINING PROTEIN"/>
    <property type="match status" value="1"/>
</dbReference>
<dbReference type="InterPro" id="IPR015919">
    <property type="entry name" value="Cadherin-like_sf"/>
</dbReference>
<dbReference type="InterPro" id="IPR011658">
    <property type="entry name" value="PA14_dom"/>
</dbReference>